<keyword evidence="3" id="KW-0328">Glycosyltransferase</keyword>
<evidence type="ECO:0000256" key="8">
    <source>
        <dbReference type="ARBA" id="ARBA00023316"/>
    </source>
</evidence>
<evidence type="ECO:0000256" key="5">
    <source>
        <dbReference type="ARBA" id="ARBA00022960"/>
    </source>
</evidence>
<evidence type="ECO:0000256" key="3">
    <source>
        <dbReference type="ARBA" id="ARBA00022676"/>
    </source>
</evidence>
<keyword evidence="2" id="KW-1003">Cell membrane</keyword>
<keyword evidence="6" id="KW-0573">Peptidoglycan synthesis</keyword>
<keyword evidence="11" id="KW-0812">Transmembrane</keyword>
<dbReference type="GO" id="GO:0008955">
    <property type="term" value="F:peptidoglycan glycosyltransferase activity"/>
    <property type="evidence" value="ECO:0007669"/>
    <property type="project" value="UniProtKB-EC"/>
</dbReference>
<evidence type="ECO:0000256" key="4">
    <source>
        <dbReference type="ARBA" id="ARBA00022679"/>
    </source>
</evidence>
<dbReference type="AlphaFoldDB" id="A0AB35UNS0"/>
<keyword evidence="5" id="KW-0133">Cell shape</keyword>
<accession>A0AB35UNS0</accession>
<dbReference type="Gene3D" id="1.10.3810.10">
    <property type="entry name" value="Biosynthetic peptidoglycan transglycosylase-like"/>
    <property type="match status" value="1"/>
</dbReference>
<evidence type="ECO:0000313" key="13">
    <source>
        <dbReference type="EMBL" id="MDY5166750.1"/>
    </source>
</evidence>
<evidence type="ECO:0000256" key="2">
    <source>
        <dbReference type="ARBA" id="ARBA00022475"/>
    </source>
</evidence>
<dbReference type="EC" id="2.4.99.28" evidence="9"/>
<comment type="caution">
    <text evidence="13">The sequence shown here is derived from an EMBL/GenBank/DDBJ whole genome shotgun (WGS) entry which is preliminary data.</text>
</comment>
<evidence type="ECO:0000256" key="10">
    <source>
        <dbReference type="ARBA" id="ARBA00049902"/>
    </source>
</evidence>
<gene>
    <name evidence="13" type="ORF">MQE39_01240</name>
</gene>
<dbReference type="RefSeq" id="WP_320882812.1">
    <property type="nucleotide sequence ID" value="NZ_BAABZA010000012.1"/>
</dbReference>
<dbReference type="GO" id="GO:0009252">
    <property type="term" value="P:peptidoglycan biosynthetic process"/>
    <property type="evidence" value="ECO:0007669"/>
    <property type="project" value="UniProtKB-KW"/>
</dbReference>
<feature type="domain" description="Glycosyl transferase family 51" evidence="12">
    <location>
        <begin position="44"/>
        <end position="209"/>
    </location>
</feature>
<dbReference type="InterPro" id="IPR001264">
    <property type="entry name" value="Glyco_trans_51"/>
</dbReference>
<evidence type="ECO:0000313" key="14">
    <source>
        <dbReference type="Proteomes" id="UP001276902"/>
    </source>
</evidence>
<organism evidence="13 14">
    <name type="scientific">Dielma fastidiosa</name>
    <dbReference type="NCBI Taxonomy" id="1034346"/>
    <lineage>
        <taxon>Bacteria</taxon>
        <taxon>Bacillati</taxon>
        <taxon>Bacillota</taxon>
        <taxon>Erysipelotrichia</taxon>
        <taxon>Erysipelotrichales</taxon>
        <taxon>Erysipelotrichaceae</taxon>
        <taxon>Dielma</taxon>
    </lineage>
</organism>
<dbReference type="Pfam" id="PF00912">
    <property type="entry name" value="Transgly"/>
    <property type="match status" value="1"/>
</dbReference>
<dbReference type="GO" id="GO:0008360">
    <property type="term" value="P:regulation of cell shape"/>
    <property type="evidence" value="ECO:0007669"/>
    <property type="project" value="UniProtKB-KW"/>
</dbReference>
<keyword evidence="7 11" id="KW-0472">Membrane</keyword>
<evidence type="ECO:0000256" key="6">
    <source>
        <dbReference type="ARBA" id="ARBA00022984"/>
    </source>
</evidence>
<dbReference type="EMBL" id="JALDAW010000002">
    <property type="protein sequence ID" value="MDY5166750.1"/>
    <property type="molecule type" value="Genomic_DNA"/>
</dbReference>
<dbReference type="GO" id="GO:0005886">
    <property type="term" value="C:plasma membrane"/>
    <property type="evidence" value="ECO:0007669"/>
    <property type="project" value="UniProtKB-SubCell"/>
</dbReference>
<dbReference type="PANTHER" id="PTHR32282">
    <property type="entry name" value="BINDING PROTEIN TRANSPEPTIDASE, PUTATIVE-RELATED"/>
    <property type="match status" value="1"/>
</dbReference>
<dbReference type="Proteomes" id="UP001276902">
    <property type="component" value="Unassembled WGS sequence"/>
</dbReference>
<dbReference type="GO" id="GO:0071555">
    <property type="term" value="P:cell wall organization"/>
    <property type="evidence" value="ECO:0007669"/>
    <property type="project" value="UniProtKB-KW"/>
</dbReference>
<evidence type="ECO:0000256" key="11">
    <source>
        <dbReference type="SAM" id="Phobius"/>
    </source>
</evidence>
<evidence type="ECO:0000256" key="1">
    <source>
        <dbReference type="ARBA" id="ARBA00004236"/>
    </source>
</evidence>
<keyword evidence="4" id="KW-0808">Transferase</keyword>
<evidence type="ECO:0000256" key="9">
    <source>
        <dbReference type="ARBA" id="ARBA00044770"/>
    </source>
</evidence>
<proteinExistence type="predicted"/>
<dbReference type="InterPro" id="IPR036950">
    <property type="entry name" value="PBP_transglycosylase"/>
</dbReference>
<name>A0AB35UNS0_9FIRM</name>
<reference evidence="13" key="1">
    <citation type="submission" date="2022-03" db="EMBL/GenBank/DDBJ databases">
        <title>First case of bacteraemia caused by Dielma fastidiosa in a patient hospitalised with diverticulitis.</title>
        <authorList>
            <person name="Forman-Ankjaer B."/>
            <person name="Hvid-Jensen F."/>
            <person name="Kobel C.M."/>
            <person name="Greve T."/>
        </authorList>
    </citation>
    <scope>NUCLEOTIDE SEQUENCE</scope>
    <source>
        <strain evidence="13">AUH_DF_2021</strain>
    </source>
</reference>
<dbReference type="InterPro" id="IPR050396">
    <property type="entry name" value="Glycosyltr_51/Transpeptidase"/>
</dbReference>
<protein>
    <recommendedName>
        <fullName evidence="9">peptidoglycan glycosyltransferase</fullName>
        <ecNumber evidence="9">2.4.99.28</ecNumber>
    </recommendedName>
</protein>
<keyword evidence="11" id="KW-1133">Transmembrane helix</keyword>
<comment type="subcellular location">
    <subcellularLocation>
        <location evidence="1">Cell membrane</location>
    </subcellularLocation>
</comment>
<dbReference type="InterPro" id="IPR023346">
    <property type="entry name" value="Lysozyme-like_dom_sf"/>
</dbReference>
<evidence type="ECO:0000259" key="12">
    <source>
        <dbReference type="Pfam" id="PF00912"/>
    </source>
</evidence>
<dbReference type="SUPFAM" id="SSF53955">
    <property type="entry name" value="Lysozyme-like"/>
    <property type="match status" value="1"/>
</dbReference>
<dbReference type="GO" id="GO:0030288">
    <property type="term" value="C:outer membrane-bounded periplasmic space"/>
    <property type="evidence" value="ECO:0007669"/>
    <property type="project" value="TreeGrafter"/>
</dbReference>
<comment type="catalytic activity">
    <reaction evidence="10">
        <text>[GlcNAc-(1-&gt;4)-Mur2Ac(oyl-L-Ala-gamma-D-Glu-L-Lys-D-Ala-D-Ala)](n)-di-trans,octa-cis-undecaprenyl diphosphate + beta-D-GlcNAc-(1-&gt;4)-Mur2Ac(oyl-L-Ala-gamma-D-Glu-L-Lys-D-Ala-D-Ala)-di-trans,octa-cis-undecaprenyl diphosphate = [GlcNAc-(1-&gt;4)-Mur2Ac(oyl-L-Ala-gamma-D-Glu-L-Lys-D-Ala-D-Ala)](n+1)-di-trans,octa-cis-undecaprenyl diphosphate + di-trans,octa-cis-undecaprenyl diphosphate + H(+)</text>
        <dbReference type="Rhea" id="RHEA:23708"/>
        <dbReference type="Rhea" id="RHEA-COMP:9602"/>
        <dbReference type="Rhea" id="RHEA-COMP:9603"/>
        <dbReference type="ChEBI" id="CHEBI:15378"/>
        <dbReference type="ChEBI" id="CHEBI:58405"/>
        <dbReference type="ChEBI" id="CHEBI:60033"/>
        <dbReference type="ChEBI" id="CHEBI:78435"/>
        <dbReference type="EC" id="2.4.99.28"/>
    </reaction>
</comment>
<feature type="transmembrane region" description="Helical" evidence="11">
    <location>
        <begin position="7"/>
        <end position="25"/>
    </location>
</feature>
<keyword evidence="8" id="KW-0961">Cell wall biogenesis/degradation</keyword>
<dbReference type="PANTHER" id="PTHR32282:SF11">
    <property type="entry name" value="PENICILLIN-BINDING PROTEIN 1B"/>
    <property type="match status" value="1"/>
</dbReference>
<sequence>MKKLIKAFALTIMACFMVLLVLGFIEYRSVIREMPIQDKVASIMQKDDYVPIDEISDYLKVATISTEDKRFYKHQGVDLIAYGRILYVFITSGQISGGGSTITQQLAKNMYFSFQPSIIRKVAEFFVTKDLERLYDKDMLLELYLNIINYGDNNIGIASASMNYFHVEPADLSFDQATLLAGIPQSPANYQLSNHEDQARLRQQAVLATIEDNGYYDDDELARLLLGVNP</sequence>
<evidence type="ECO:0000256" key="7">
    <source>
        <dbReference type="ARBA" id="ARBA00023136"/>
    </source>
</evidence>